<evidence type="ECO:0000256" key="4">
    <source>
        <dbReference type="ARBA" id="ARBA00022679"/>
    </source>
</evidence>
<dbReference type="FunFam" id="3.30.565.10:FF:000006">
    <property type="entry name" value="Sensor histidine kinase WalK"/>
    <property type="match status" value="1"/>
</dbReference>
<dbReference type="SUPFAM" id="SSF47384">
    <property type="entry name" value="Homodimeric domain of signal transducing histidine kinase"/>
    <property type="match status" value="1"/>
</dbReference>
<evidence type="ECO:0000313" key="8">
    <source>
        <dbReference type="EMBL" id="ORE85529.1"/>
    </source>
</evidence>
<accession>A0A1Y1SAU3</accession>
<evidence type="ECO:0000256" key="3">
    <source>
        <dbReference type="ARBA" id="ARBA00022553"/>
    </source>
</evidence>
<dbReference type="EC" id="2.7.13.3" evidence="2"/>
<organism evidence="8 9">
    <name type="scientific">Oceanococcus atlanticus</name>
    <dbReference type="NCBI Taxonomy" id="1317117"/>
    <lineage>
        <taxon>Bacteria</taxon>
        <taxon>Pseudomonadati</taxon>
        <taxon>Pseudomonadota</taxon>
        <taxon>Gammaproteobacteria</taxon>
        <taxon>Chromatiales</taxon>
        <taxon>Oceanococcaceae</taxon>
        <taxon>Oceanococcus</taxon>
    </lineage>
</organism>
<comment type="caution">
    <text evidence="8">The sequence shown here is derived from an EMBL/GenBank/DDBJ whole genome shotgun (WGS) entry which is preliminary data.</text>
</comment>
<name>A0A1Y1SAU3_9GAMM</name>
<proteinExistence type="predicted"/>
<dbReference type="SUPFAM" id="SSF55874">
    <property type="entry name" value="ATPase domain of HSP90 chaperone/DNA topoisomerase II/histidine kinase"/>
    <property type="match status" value="1"/>
</dbReference>
<dbReference type="Pfam" id="PF00989">
    <property type="entry name" value="PAS"/>
    <property type="match status" value="1"/>
</dbReference>
<dbReference type="InterPro" id="IPR013767">
    <property type="entry name" value="PAS_fold"/>
</dbReference>
<evidence type="ECO:0000256" key="2">
    <source>
        <dbReference type="ARBA" id="ARBA00012438"/>
    </source>
</evidence>
<evidence type="ECO:0000256" key="5">
    <source>
        <dbReference type="ARBA" id="ARBA00022777"/>
    </source>
</evidence>
<dbReference type="SMART" id="SM00086">
    <property type="entry name" value="PAC"/>
    <property type="match status" value="2"/>
</dbReference>
<dbReference type="InterPro" id="IPR000014">
    <property type="entry name" value="PAS"/>
</dbReference>
<dbReference type="CDD" id="cd00130">
    <property type="entry name" value="PAS"/>
    <property type="match status" value="2"/>
</dbReference>
<dbReference type="InterPro" id="IPR013656">
    <property type="entry name" value="PAS_4"/>
</dbReference>
<evidence type="ECO:0000256" key="1">
    <source>
        <dbReference type="ARBA" id="ARBA00000085"/>
    </source>
</evidence>
<keyword evidence="9" id="KW-1185">Reference proteome</keyword>
<dbReference type="InterPro" id="IPR035965">
    <property type="entry name" value="PAS-like_dom_sf"/>
</dbReference>
<dbReference type="InterPro" id="IPR005467">
    <property type="entry name" value="His_kinase_dom"/>
</dbReference>
<dbReference type="RefSeq" id="WP_083563190.1">
    <property type="nucleotide sequence ID" value="NZ_AQQV01000004.1"/>
</dbReference>
<dbReference type="OrthoDB" id="5792376at2"/>
<feature type="domain" description="PAC" evidence="7">
    <location>
        <begin position="205"/>
        <end position="257"/>
    </location>
</feature>
<dbReference type="EMBL" id="AQQV01000004">
    <property type="protein sequence ID" value="ORE85529.1"/>
    <property type="molecule type" value="Genomic_DNA"/>
</dbReference>
<dbReference type="PANTHER" id="PTHR43304">
    <property type="entry name" value="PHYTOCHROME-LIKE PROTEIN CPH1"/>
    <property type="match status" value="1"/>
</dbReference>
<dbReference type="GO" id="GO:0005886">
    <property type="term" value="C:plasma membrane"/>
    <property type="evidence" value="ECO:0007669"/>
    <property type="project" value="UniProtKB-ARBA"/>
</dbReference>
<keyword evidence="5 8" id="KW-0418">Kinase</keyword>
<dbReference type="InterPro" id="IPR003594">
    <property type="entry name" value="HATPase_dom"/>
</dbReference>
<dbReference type="GO" id="GO:0000155">
    <property type="term" value="F:phosphorelay sensor kinase activity"/>
    <property type="evidence" value="ECO:0007669"/>
    <property type="project" value="InterPro"/>
</dbReference>
<dbReference type="CDD" id="cd00082">
    <property type="entry name" value="HisKA"/>
    <property type="match status" value="1"/>
</dbReference>
<dbReference type="InterPro" id="IPR052162">
    <property type="entry name" value="Sensor_kinase/Photoreceptor"/>
</dbReference>
<dbReference type="NCBIfam" id="TIGR00229">
    <property type="entry name" value="sensory_box"/>
    <property type="match status" value="2"/>
</dbReference>
<gene>
    <name evidence="8" type="ORF">ATO7_14943</name>
</gene>
<feature type="domain" description="Histidine kinase" evidence="6">
    <location>
        <begin position="275"/>
        <end position="487"/>
    </location>
</feature>
<dbReference type="Gene3D" id="3.30.565.10">
    <property type="entry name" value="Histidine kinase-like ATPase, C-terminal domain"/>
    <property type="match status" value="1"/>
</dbReference>
<protein>
    <recommendedName>
        <fullName evidence="2">histidine kinase</fullName>
        <ecNumber evidence="2">2.7.13.3</ecNumber>
    </recommendedName>
</protein>
<dbReference type="Pfam" id="PF00512">
    <property type="entry name" value="HisKA"/>
    <property type="match status" value="1"/>
</dbReference>
<keyword evidence="4" id="KW-0808">Transferase</keyword>
<dbReference type="AlphaFoldDB" id="A0A1Y1SAU3"/>
<dbReference type="Gene3D" id="1.10.287.130">
    <property type="match status" value="1"/>
</dbReference>
<dbReference type="InterPro" id="IPR036890">
    <property type="entry name" value="HATPase_C_sf"/>
</dbReference>
<dbReference type="Gene3D" id="3.30.450.20">
    <property type="entry name" value="PAS domain"/>
    <property type="match status" value="2"/>
</dbReference>
<dbReference type="PRINTS" id="PR00344">
    <property type="entry name" value="BCTRLSENSOR"/>
</dbReference>
<keyword evidence="3" id="KW-0597">Phosphoprotein</keyword>
<reference evidence="8 9" key="1">
    <citation type="submission" date="2013-04" db="EMBL/GenBank/DDBJ databases">
        <title>Oceanococcus atlanticus 22II-S10r2 Genome Sequencing.</title>
        <authorList>
            <person name="Lai Q."/>
            <person name="Li G."/>
            <person name="Shao Z."/>
        </authorList>
    </citation>
    <scope>NUCLEOTIDE SEQUENCE [LARGE SCALE GENOMIC DNA]</scope>
    <source>
        <strain evidence="8 9">22II-S10r2</strain>
    </source>
</reference>
<dbReference type="InterPro" id="IPR036097">
    <property type="entry name" value="HisK_dim/P_sf"/>
</dbReference>
<dbReference type="SMART" id="SM00388">
    <property type="entry name" value="HisKA"/>
    <property type="match status" value="1"/>
</dbReference>
<dbReference type="SUPFAM" id="SSF55785">
    <property type="entry name" value="PYP-like sensor domain (PAS domain)"/>
    <property type="match status" value="2"/>
</dbReference>
<dbReference type="InterPro" id="IPR000700">
    <property type="entry name" value="PAS-assoc_C"/>
</dbReference>
<dbReference type="InterPro" id="IPR001610">
    <property type="entry name" value="PAC"/>
</dbReference>
<dbReference type="PANTHER" id="PTHR43304:SF1">
    <property type="entry name" value="PAC DOMAIN-CONTAINING PROTEIN"/>
    <property type="match status" value="1"/>
</dbReference>
<comment type="catalytic activity">
    <reaction evidence="1">
        <text>ATP + protein L-histidine = ADP + protein N-phospho-L-histidine.</text>
        <dbReference type="EC" id="2.7.13.3"/>
    </reaction>
</comment>
<dbReference type="SMART" id="SM00387">
    <property type="entry name" value="HATPase_c"/>
    <property type="match status" value="1"/>
</dbReference>
<dbReference type="PROSITE" id="PS50113">
    <property type="entry name" value="PAC"/>
    <property type="match status" value="1"/>
</dbReference>
<dbReference type="SMART" id="SM00091">
    <property type="entry name" value="PAS"/>
    <property type="match status" value="2"/>
</dbReference>
<dbReference type="Pfam" id="PF02518">
    <property type="entry name" value="HATPase_c"/>
    <property type="match status" value="1"/>
</dbReference>
<evidence type="ECO:0000313" key="9">
    <source>
        <dbReference type="Proteomes" id="UP000192342"/>
    </source>
</evidence>
<evidence type="ECO:0000259" key="6">
    <source>
        <dbReference type="PROSITE" id="PS50109"/>
    </source>
</evidence>
<dbReference type="InterPro" id="IPR003661">
    <property type="entry name" value="HisK_dim/P_dom"/>
</dbReference>
<dbReference type="STRING" id="1317117.ATO7_14943"/>
<sequence>MAQQTPFLPLYRALVENAQDVLGVIDLAGQIRYLNPAARLWGRGRAEQLIDQPLQSLCHPQDQRILASWLQGFQRVHERQVCELRLGPDQRWRRVQLSGVRIREDESSEVIVISGHDVTLEVDASRALKASEKRYHGAFDYSPIGKALLAADGQVVEANRSLAEMLGCWVSELLGSNLFARVGGDAHDQLLQDVTALIGRHDDVRERELSFQRVDGQVLWLLINLAPIWRDDGELEHFIAQVQDITARRQAEQNLRESNADLLRSNEELKRFAFLASHDLREPLRGIGGSVQLIARRYKDALGESGHELAQQAVSGVKRMQALLDDLVAYAEQMRGGELERRTVSVSAVIDEVRQQLDASIRAQGADITTTDLPSILADPEQIRQIFVQLIDNALKFARPQVPPQVHISARWQRGLWEFCVADNGIGIAPEHHQQIFEVFRRLDPDTAGTGMGLATVRKIIERHGGTIRVESSAGDGARFRFTLPPE</sequence>
<evidence type="ECO:0000259" key="7">
    <source>
        <dbReference type="PROSITE" id="PS50113"/>
    </source>
</evidence>
<dbReference type="Pfam" id="PF08448">
    <property type="entry name" value="PAS_4"/>
    <property type="match status" value="1"/>
</dbReference>
<dbReference type="InterPro" id="IPR004358">
    <property type="entry name" value="Sig_transdc_His_kin-like_C"/>
</dbReference>
<dbReference type="Proteomes" id="UP000192342">
    <property type="component" value="Unassembled WGS sequence"/>
</dbReference>
<dbReference type="PROSITE" id="PS50109">
    <property type="entry name" value="HIS_KIN"/>
    <property type="match status" value="1"/>
</dbReference>